<organism evidence="1 2">
    <name type="scientific">Candidatus Phycosocius spiralis</name>
    <dbReference type="NCBI Taxonomy" id="2815099"/>
    <lineage>
        <taxon>Bacteria</taxon>
        <taxon>Pseudomonadati</taxon>
        <taxon>Pseudomonadota</taxon>
        <taxon>Alphaproteobacteria</taxon>
        <taxon>Caulobacterales</taxon>
        <taxon>Caulobacterales incertae sedis</taxon>
        <taxon>Candidatus Phycosocius</taxon>
    </lineage>
</organism>
<dbReference type="Proteomes" id="UP001161064">
    <property type="component" value="Unassembled WGS sequence"/>
</dbReference>
<evidence type="ECO:0000313" key="1">
    <source>
        <dbReference type="EMBL" id="GIU67285.1"/>
    </source>
</evidence>
<name>A0ABQ4PWC7_9PROT</name>
<dbReference type="Pfam" id="PF09957">
    <property type="entry name" value="VapB_antitoxin"/>
    <property type="match status" value="1"/>
</dbReference>
<reference evidence="1" key="2">
    <citation type="journal article" date="2023" name="ISME Commun">
        <title>Characterization of a bloom-associated alphaproteobacterial lineage, 'Candidatus Phycosocius': insights into freshwater algal-bacterial interactions.</title>
        <authorList>
            <person name="Tanabe Y."/>
            <person name="Yamaguchi H."/>
            <person name="Yoshida M."/>
            <person name="Kai A."/>
            <person name="Okazaki Y."/>
        </authorList>
    </citation>
    <scope>NUCLEOTIDE SEQUENCE</scope>
    <source>
        <strain evidence="1">BOTRYCO-1</strain>
    </source>
</reference>
<evidence type="ECO:0000313" key="2">
    <source>
        <dbReference type="Proteomes" id="UP001161064"/>
    </source>
</evidence>
<protein>
    <submittedName>
        <fullName evidence="1">Antitoxin VapB</fullName>
    </submittedName>
</protein>
<reference evidence="1" key="1">
    <citation type="submission" date="2021-05" db="EMBL/GenBank/DDBJ databases">
        <authorList>
            <person name="Tanabe Y."/>
        </authorList>
    </citation>
    <scope>NUCLEOTIDE SEQUENCE</scope>
    <source>
        <strain evidence="1">BOTRYCO-1</strain>
    </source>
</reference>
<dbReference type="RefSeq" id="WP_284360122.1">
    <property type="nucleotide sequence ID" value="NZ_BPFZ01000008.1"/>
</dbReference>
<keyword evidence="2" id="KW-1185">Reference proteome</keyword>
<dbReference type="InterPro" id="IPR019239">
    <property type="entry name" value="VapB_antitoxin"/>
</dbReference>
<dbReference type="EMBL" id="BPFZ01000008">
    <property type="protein sequence ID" value="GIU67285.1"/>
    <property type="molecule type" value="Genomic_DNA"/>
</dbReference>
<accession>A0ABQ4PWC7</accession>
<proteinExistence type="predicted"/>
<comment type="caution">
    <text evidence="1">The sequence shown here is derived from an EMBL/GenBank/DDBJ whole genome shotgun (WGS) entry which is preliminary data.</text>
</comment>
<sequence length="71" mass="8215">MRTNIEIDDELMAAAMVEGGFSTEQEAVESPLREMLDRLKRWRGLRALRGKVEWIGDLDAMRRDPPKSPWS</sequence>
<gene>
    <name evidence="1" type="ORF">PsB1_1439</name>
</gene>